<evidence type="ECO:0000256" key="1">
    <source>
        <dbReference type="SAM" id="Phobius"/>
    </source>
</evidence>
<dbReference type="InterPro" id="IPR007263">
    <property type="entry name" value="DCC1-like"/>
</dbReference>
<dbReference type="AlphaFoldDB" id="A0A085G0Q9"/>
<dbReference type="EMBL" id="JMPJ01000076">
    <property type="protein sequence ID" value="KFC77304.1"/>
    <property type="molecule type" value="Genomic_DNA"/>
</dbReference>
<evidence type="ECO:0000313" key="3">
    <source>
        <dbReference type="Proteomes" id="UP000028640"/>
    </source>
</evidence>
<keyword evidence="1" id="KW-1133">Transmembrane helix</keyword>
<keyword evidence="3" id="KW-1185">Reference proteome</keyword>
<dbReference type="RefSeq" id="WP_034796204.1">
    <property type="nucleotide sequence ID" value="NZ_JMPJ01000076.1"/>
</dbReference>
<gene>
    <name evidence="2" type="ORF">GEAM_4430</name>
</gene>
<keyword evidence="1" id="KW-0812">Transmembrane</keyword>
<dbReference type="eggNOG" id="COG3011">
    <property type="taxonomic scope" value="Bacteria"/>
</dbReference>
<evidence type="ECO:0000313" key="2">
    <source>
        <dbReference type="EMBL" id="KFC77304.1"/>
    </source>
</evidence>
<name>A0A085G0Q9_EWIA3</name>
<accession>A0A085G0Q9</accession>
<reference evidence="2 3" key="1">
    <citation type="submission" date="2014-05" db="EMBL/GenBank/DDBJ databases">
        <title>ATOL: Assembling a taxonomically balanced genome-scale reconstruction of the evolutionary history of the Enterobacteriaceae.</title>
        <authorList>
            <person name="Plunkett G.III."/>
            <person name="Neeno-Eckwall E.C."/>
            <person name="Glasner J.D."/>
            <person name="Perna N.T."/>
        </authorList>
    </citation>
    <scope>NUCLEOTIDE SEQUENCE [LARGE SCALE GENOMIC DNA]</scope>
    <source>
        <strain evidence="2 3">ATCC 33852</strain>
    </source>
</reference>
<proteinExistence type="predicted"/>
<dbReference type="GeneID" id="78382180"/>
<dbReference type="PANTHER" id="PTHR33639">
    <property type="entry name" value="THIOL-DISULFIDE OXIDOREDUCTASE DCC"/>
    <property type="match status" value="1"/>
</dbReference>
<dbReference type="PANTHER" id="PTHR33639:SF2">
    <property type="entry name" value="DUF393 DOMAIN-CONTAINING PROTEIN"/>
    <property type="match status" value="1"/>
</dbReference>
<feature type="transmembrane region" description="Helical" evidence="1">
    <location>
        <begin position="14"/>
        <end position="32"/>
    </location>
</feature>
<dbReference type="OrthoDB" id="9785438at2"/>
<organism evidence="2 3">
    <name type="scientific">Ewingella americana (strain ATCC 33852 / DSM 4580 / CCUG 14506 / JCM 5911 / LMG 7869 / NCTC 12157 / CDC 1468-78)</name>
    <dbReference type="NCBI Taxonomy" id="910964"/>
    <lineage>
        <taxon>Bacteria</taxon>
        <taxon>Pseudomonadati</taxon>
        <taxon>Pseudomonadota</taxon>
        <taxon>Gammaproteobacteria</taxon>
        <taxon>Enterobacterales</taxon>
        <taxon>Yersiniaceae</taxon>
        <taxon>Ewingella</taxon>
    </lineage>
</organism>
<sequence>MRGNPPYIQPGERIVIFDATCKLCIGWVNFLIRHDRHRTVRMVPVQSEKGKALFVWSGLPADKINTIVLIDKGEVFLRSEAIFRAMSGLPAPWRWMGILRIFPQSFRDMCYNRIAINRYRLFGRYDAVQKLDADHAQRFLD</sequence>
<dbReference type="GO" id="GO:0015035">
    <property type="term" value="F:protein-disulfide reductase activity"/>
    <property type="evidence" value="ECO:0007669"/>
    <property type="project" value="InterPro"/>
</dbReference>
<dbReference type="STRING" id="910964.GEAM_4430"/>
<protein>
    <submittedName>
        <fullName evidence="2">Putative membrane protein</fullName>
    </submittedName>
</protein>
<dbReference type="InterPro" id="IPR052927">
    <property type="entry name" value="DCC_oxidoreductase"/>
</dbReference>
<keyword evidence="1" id="KW-0472">Membrane</keyword>
<dbReference type="Proteomes" id="UP000028640">
    <property type="component" value="Unassembled WGS sequence"/>
</dbReference>
<comment type="caution">
    <text evidence="2">The sequence shown here is derived from an EMBL/GenBank/DDBJ whole genome shotgun (WGS) entry which is preliminary data.</text>
</comment>
<dbReference type="Pfam" id="PF04134">
    <property type="entry name" value="DCC1-like"/>
    <property type="match status" value="1"/>
</dbReference>